<evidence type="ECO:0000256" key="1">
    <source>
        <dbReference type="SAM" id="MobiDB-lite"/>
    </source>
</evidence>
<accession>A0A4U0UAH0</accession>
<feature type="compositionally biased region" description="Pro residues" evidence="1">
    <location>
        <begin position="1"/>
        <end position="10"/>
    </location>
</feature>
<reference evidence="2 3" key="1">
    <citation type="submission" date="2017-03" db="EMBL/GenBank/DDBJ databases">
        <title>Genomes of endolithic fungi from Antarctica.</title>
        <authorList>
            <person name="Coleine C."/>
            <person name="Masonjones S."/>
            <person name="Stajich J.E."/>
        </authorList>
    </citation>
    <scope>NUCLEOTIDE SEQUENCE [LARGE SCALE GENOMIC DNA]</scope>
    <source>
        <strain evidence="2 3">CCFEE 6315</strain>
    </source>
</reference>
<evidence type="ECO:0000313" key="3">
    <source>
        <dbReference type="Proteomes" id="UP000308549"/>
    </source>
</evidence>
<feature type="compositionally biased region" description="Low complexity" evidence="1">
    <location>
        <begin position="11"/>
        <end position="23"/>
    </location>
</feature>
<dbReference type="Proteomes" id="UP000308549">
    <property type="component" value="Unassembled WGS sequence"/>
</dbReference>
<evidence type="ECO:0000313" key="2">
    <source>
        <dbReference type="EMBL" id="TKA32371.1"/>
    </source>
</evidence>
<gene>
    <name evidence="2" type="ORF">B0A50_01477</name>
</gene>
<proteinExistence type="predicted"/>
<feature type="region of interest" description="Disordered" evidence="1">
    <location>
        <begin position="1"/>
        <end position="46"/>
    </location>
</feature>
<feature type="region of interest" description="Disordered" evidence="1">
    <location>
        <begin position="161"/>
        <end position="240"/>
    </location>
</feature>
<dbReference type="EMBL" id="NAJL01000005">
    <property type="protein sequence ID" value="TKA32371.1"/>
    <property type="molecule type" value="Genomic_DNA"/>
</dbReference>
<feature type="compositionally biased region" description="Pro residues" evidence="1">
    <location>
        <begin position="30"/>
        <end position="39"/>
    </location>
</feature>
<feature type="region of interest" description="Disordered" evidence="1">
    <location>
        <begin position="69"/>
        <end position="105"/>
    </location>
</feature>
<comment type="caution">
    <text evidence="2">The sequence shown here is derived from an EMBL/GenBank/DDBJ whole genome shotgun (WGS) entry which is preliminary data.</text>
</comment>
<dbReference type="AlphaFoldDB" id="A0A4U0UAH0"/>
<protein>
    <submittedName>
        <fullName evidence="2">Uncharacterized protein</fullName>
    </submittedName>
</protein>
<sequence length="266" mass="27395">MKTKPTPTPLPTTTAAPTRLSSRVRNIAPSPTPSSPPSPQKCQAKALNAAATAANAHLPTLAQINAALTYHLPPRSPDKKTKTKPKAKNSSTARATASTALEHRASDSEILEAFTAALAGNQGSKGEHEVRKALKTLAEAREGGVGVKKVVDAQAQITEAFASSFSSPGTEKGRGKVKSRQASPAWKGSVEKNGKKGRQASPARRGSGVISGAVVGPTRPTSVGKGKGKGKSEGCCPGWRGAGRFCVWLASAASERSGRGEEGEES</sequence>
<feature type="compositionally biased region" description="Low complexity" evidence="1">
    <location>
        <begin position="88"/>
        <end position="100"/>
    </location>
</feature>
<keyword evidence="3" id="KW-1185">Reference proteome</keyword>
<organism evidence="2 3">
    <name type="scientific">Salinomyces thailandicus</name>
    <dbReference type="NCBI Taxonomy" id="706561"/>
    <lineage>
        <taxon>Eukaryota</taxon>
        <taxon>Fungi</taxon>
        <taxon>Dikarya</taxon>
        <taxon>Ascomycota</taxon>
        <taxon>Pezizomycotina</taxon>
        <taxon>Dothideomycetes</taxon>
        <taxon>Dothideomycetidae</taxon>
        <taxon>Mycosphaerellales</taxon>
        <taxon>Teratosphaeriaceae</taxon>
        <taxon>Salinomyces</taxon>
    </lineage>
</organism>
<name>A0A4U0UAH0_9PEZI</name>